<evidence type="ECO:0000256" key="6">
    <source>
        <dbReference type="ARBA" id="ARBA00022989"/>
    </source>
</evidence>
<evidence type="ECO:0000313" key="12">
    <source>
        <dbReference type="EMBL" id="MCJ2543424.1"/>
    </source>
</evidence>
<feature type="transmembrane region" description="Helical" evidence="10">
    <location>
        <begin position="299"/>
        <end position="322"/>
    </location>
</feature>
<feature type="compositionally biased region" description="Polar residues" evidence="9">
    <location>
        <begin position="433"/>
        <end position="456"/>
    </location>
</feature>
<feature type="transmembrane region" description="Helical" evidence="10">
    <location>
        <begin position="225"/>
        <end position="241"/>
    </location>
</feature>
<keyword evidence="5 10" id="KW-0812">Transmembrane</keyword>
<feature type="transmembrane region" description="Helical" evidence="10">
    <location>
        <begin position="334"/>
        <end position="358"/>
    </location>
</feature>
<protein>
    <submittedName>
        <fullName evidence="12">Sodium:proton antiporter</fullName>
    </submittedName>
</protein>
<dbReference type="Pfam" id="PF00999">
    <property type="entry name" value="Na_H_Exchanger"/>
    <property type="match status" value="1"/>
</dbReference>
<feature type="transmembrane region" description="Helical" evidence="10">
    <location>
        <begin position="370"/>
        <end position="391"/>
    </location>
</feature>
<feature type="transmembrane region" description="Helical" evidence="10">
    <location>
        <begin position="152"/>
        <end position="173"/>
    </location>
</feature>
<dbReference type="EMBL" id="JAFIRA010000027">
    <property type="protein sequence ID" value="MCJ2543424.1"/>
    <property type="molecule type" value="Genomic_DNA"/>
</dbReference>
<evidence type="ECO:0000256" key="3">
    <source>
        <dbReference type="ARBA" id="ARBA00022449"/>
    </source>
</evidence>
<keyword evidence="6 10" id="KW-1133">Transmembrane helix</keyword>
<dbReference type="PANTHER" id="PTHR32507:SF0">
    <property type="entry name" value="NA(+)_H(+) ANTIPORTER 2-RELATED"/>
    <property type="match status" value="1"/>
</dbReference>
<dbReference type="PANTHER" id="PTHR32507">
    <property type="entry name" value="NA(+)/H(+) ANTIPORTER 1"/>
    <property type="match status" value="1"/>
</dbReference>
<dbReference type="InterPro" id="IPR038770">
    <property type="entry name" value="Na+/solute_symporter_sf"/>
</dbReference>
<comment type="caution">
    <text evidence="12">The sequence shown here is derived from an EMBL/GenBank/DDBJ whole genome shotgun (WGS) entry which is preliminary data.</text>
</comment>
<feature type="region of interest" description="Disordered" evidence="9">
    <location>
        <begin position="718"/>
        <end position="737"/>
    </location>
</feature>
<evidence type="ECO:0000256" key="4">
    <source>
        <dbReference type="ARBA" id="ARBA00022475"/>
    </source>
</evidence>
<keyword evidence="4" id="KW-1003">Cell membrane</keyword>
<keyword evidence="8 10" id="KW-0472">Membrane</keyword>
<keyword evidence="7" id="KW-0406">Ion transport</keyword>
<accession>A0ABT0CCA4</accession>
<feature type="region of interest" description="Disordered" evidence="9">
    <location>
        <begin position="433"/>
        <end position="504"/>
    </location>
</feature>
<feature type="compositionally biased region" description="Basic and acidic residues" evidence="9">
    <location>
        <begin position="726"/>
        <end position="737"/>
    </location>
</feature>
<evidence type="ECO:0000256" key="7">
    <source>
        <dbReference type="ARBA" id="ARBA00023065"/>
    </source>
</evidence>
<dbReference type="Gene3D" id="1.20.1530.20">
    <property type="match status" value="1"/>
</dbReference>
<organism evidence="12 13">
    <name type="scientific">Thermostichus vulcanus str. 'Rupite'</name>
    <dbReference type="NCBI Taxonomy" id="2813851"/>
    <lineage>
        <taxon>Bacteria</taxon>
        <taxon>Bacillati</taxon>
        <taxon>Cyanobacteriota</taxon>
        <taxon>Cyanophyceae</taxon>
        <taxon>Thermostichales</taxon>
        <taxon>Thermostichaceae</taxon>
        <taxon>Thermostichus</taxon>
    </lineage>
</organism>
<feature type="transmembrane region" description="Helical" evidence="10">
    <location>
        <begin position="193"/>
        <end position="213"/>
    </location>
</feature>
<evidence type="ECO:0000256" key="2">
    <source>
        <dbReference type="ARBA" id="ARBA00022448"/>
    </source>
</evidence>
<feature type="transmembrane region" description="Helical" evidence="10">
    <location>
        <begin position="275"/>
        <end position="293"/>
    </location>
</feature>
<evidence type="ECO:0000256" key="8">
    <source>
        <dbReference type="ARBA" id="ARBA00023136"/>
    </source>
</evidence>
<keyword evidence="2" id="KW-0813">Transport</keyword>
<evidence type="ECO:0000256" key="1">
    <source>
        <dbReference type="ARBA" id="ARBA00004651"/>
    </source>
</evidence>
<evidence type="ECO:0000313" key="13">
    <source>
        <dbReference type="Proteomes" id="UP000830835"/>
    </source>
</evidence>
<evidence type="ECO:0000259" key="11">
    <source>
        <dbReference type="Pfam" id="PF00999"/>
    </source>
</evidence>
<feature type="domain" description="Cation/H+ exchanger transmembrane" evidence="11">
    <location>
        <begin position="13"/>
        <end position="393"/>
    </location>
</feature>
<dbReference type="Proteomes" id="UP000830835">
    <property type="component" value="Unassembled WGS sequence"/>
</dbReference>
<keyword evidence="3" id="KW-0050">Antiport</keyword>
<dbReference type="InterPro" id="IPR006153">
    <property type="entry name" value="Cation/H_exchanger_TM"/>
</dbReference>
<keyword evidence="13" id="KW-1185">Reference proteome</keyword>
<reference evidence="12" key="1">
    <citation type="submission" date="2021-02" db="EMBL/GenBank/DDBJ databases">
        <title>The CRISPR/cas machinery reduction and long-range gene transfer in the hot spring cyanobacterium Synechococcus.</title>
        <authorList>
            <person name="Dvorak P."/>
            <person name="Jahodarova E."/>
            <person name="Hasler P."/>
            <person name="Poulickova A."/>
        </authorList>
    </citation>
    <scope>NUCLEOTIDE SEQUENCE</scope>
    <source>
        <strain evidence="12">Rupite</strain>
    </source>
</reference>
<evidence type="ECO:0000256" key="10">
    <source>
        <dbReference type="SAM" id="Phobius"/>
    </source>
</evidence>
<evidence type="ECO:0000256" key="5">
    <source>
        <dbReference type="ARBA" id="ARBA00022692"/>
    </source>
</evidence>
<gene>
    <name evidence="12" type="ORF">JX360_10975</name>
</gene>
<dbReference type="RefSeq" id="WP_244350751.1">
    <property type="nucleotide sequence ID" value="NZ_JAFIRA010000027.1"/>
</dbReference>
<feature type="transmembrane region" description="Helical" evidence="10">
    <location>
        <begin position="55"/>
        <end position="73"/>
    </location>
</feature>
<evidence type="ECO:0000256" key="9">
    <source>
        <dbReference type="SAM" id="MobiDB-lite"/>
    </source>
</evidence>
<proteinExistence type="predicted"/>
<feature type="transmembrane region" description="Helical" evidence="10">
    <location>
        <begin position="94"/>
        <end position="114"/>
    </location>
</feature>
<sequence length="756" mass="80933">MENSFELTILFTLALVAGIGAQVLANFVGVPSIVFLLLFGLLLGPDGLSLVHPQAMGSGLEALVSLAVALILFEGGLNLRLQRLNQVSDSLRNLVLFGSLLTLVGGAVAAHYLGEFPWRLAFLFGSLVVVTGPTVINPILKRVRVDTAVSTLLEGEGVLIDPVGAILAVVVLQVVLSGHPSFLMALEQLSSRLAIGAAVGALGGWLMGSFLLWSRQFLTEDLRNSVVLAGALAVFVLAQSLRSEAGLMAVVLAGLVVRQKAAIAERSVRQFHGQLVVVAISVLFILLTSTLSLKAVFALGWGSLATVVCLMVLIRPLSVWLCTLNSDLNWRQKLFVAWLAPRGIVAASVASLFAILLTERGITGGDALKALVFLTISLTVTVQGLTAAWVARWLGLDQGSSTVIIGDHPLTSQLAQLMRSLNQTVEVIPLLSAQGSPKSGQNGQNGHKSNKSNRSAAGSIHTGAEANGTYSKSGEKLAPSEAKSTPSNGKLPEEPLRSESAPGSLQEAVLSESALLKADIEHAETLLIMTLNPQVNWAIAELMVKLSVSATIWTVLLPDMPISEGIRTLQNPFPQLQRWASYLEANRAELRSITLPTLADLGLNTTDPGLGFAPAKESLSAARATLLNPFSAPMGLEDPVLERLRDQFAYRIKADLCLPLLLLRPQRLGRWFRGGGVRVSGDLSQPSRVFYLPEPEIWRRGDRIYYLERISSPVDAGAKANTLSAKESEPLTEERDPIGLEPLPQYVDGVKLHFDL</sequence>
<comment type="subcellular location">
    <subcellularLocation>
        <location evidence="1">Cell membrane</location>
        <topology evidence="1">Multi-pass membrane protein</topology>
    </subcellularLocation>
</comment>
<name>A0ABT0CCA4_THEVL</name>
<feature type="transmembrane region" description="Helical" evidence="10">
    <location>
        <begin position="120"/>
        <end position="140"/>
    </location>
</feature>
<feature type="transmembrane region" description="Helical" evidence="10">
    <location>
        <begin position="12"/>
        <end position="43"/>
    </location>
</feature>